<comment type="function">
    <text evidence="6">The production of the second messenger molecules diacylglycerol (DAG) and inositol 1,4,5-trisphosphate (IP3) is mediated by activated phosphatidylinositol-specific phospholipase C enzymes.</text>
</comment>
<evidence type="ECO:0000256" key="6">
    <source>
        <dbReference type="ARBA" id="ARBA00059664"/>
    </source>
</evidence>
<reference evidence="11" key="2">
    <citation type="submission" date="2023-05" db="EMBL/GenBank/DDBJ databases">
        <authorList>
            <consortium name="Lawrence Berkeley National Laboratory"/>
            <person name="Steindorff A."/>
            <person name="Hensen N."/>
            <person name="Bonometti L."/>
            <person name="Westerberg I."/>
            <person name="Brannstrom I.O."/>
            <person name="Guillou S."/>
            <person name="Cros-Aarteil S."/>
            <person name="Calhoun S."/>
            <person name="Haridas S."/>
            <person name="Kuo A."/>
            <person name="Mondo S."/>
            <person name="Pangilinan J."/>
            <person name="Riley R."/>
            <person name="Labutti K."/>
            <person name="Andreopoulos B."/>
            <person name="Lipzen A."/>
            <person name="Chen C."/>
            <person name="Yanf M."/>
            <person name="Daum C."/>
            <person name="Ng V."/>
            <person name="Clum A."/>
            <person name="Ohm R."/>
            <person name="Martin F."/>
            <person name="Silar P."/>
            <person name="Natvig D."/>
            <person name="Lalanne C."/>
            <person name="Gautier V."/>
            <person name="Ament-Velasquez S.L."/>
            <person name="Kruys A."/>
            <person name="Hutchinson M.I."/>
            <person name="Powell A.J."/>
            <person name="Barry K."/>
            <person name="Miller A.N."/>
            <person name="Grigoriev I.V."/>
            <person name="Debuchy R."/>
            <person name="Gladieux P."/>
            <person name="Thoren M.H."/>
            <person name="Johannesson H."/>
        </authorList>
    </citation>
    <scope>NUCLEOTIDE SEQUENCE</scope>
    <source>
        <strain evidence="11">PSN309</strain>
    </source>
</reference>
<dbReference type="Gene3D" id="2.60.40.150">
    <property type="entry name" value="C2 domain"/>
    <property type="match status" value="1"/>
</dbReference>
<keyword evidence="12" id="KW-1185">Reference proteome</keyword>
<feature type="region of interest" description="Disordered" evidence="8">
    <location>
        <begin position="1"/>
        <end position="52"/>
    </location>
</feature>
<dbReference type="FunFam" id="3.20.20.190:FF:000039">
    <property type="entry name" value="Phosphoinositide phospholipase C"/>
    <property type="match status" value="1"/>
</dbReference>
<feature type="compositionally biased region" description="Acidic residues" evidence="8">
    <location>
        <begin position="32"/>
        <end position="41"/>
    </location>
</feature>
<dbReference type="GO" id="GO:0048015">
    <property type="term" value="P:phosphatidylinositol-mediated signaling"/>
    <property type="evidence" value="ECO:0007669"/>
    <property type="project" value="TreeGrafter"/>
</dbReference>
<reference evidence="11" key="1">
    <citation type="journal article" date="2023" name="Mol. Phylogenet. Evol.">
        <title>Genome-scale phylogeny and comparative genomics of the fungal order Sordariales.</title>
        <authorList>
            <person name="Hensen N."/>
            <person name="Bonometti L."/>
            <person name="Westerberg I."/>
            <person name="Brannstrom I.O."/>
            <person name="Guillou S."/>
            <person name="Cros-Aarteil S."/>
            <person name="Calhoun S."/>
            <person name="Haridas S."/>
            <person name="Kuo A."/>
            <person name="Mondo S."/>
            <person name="Pangilinan J."/>
            <person name="Riley R."/>
            <person name="LaButti K."/>
            <person name="Andreopoulos B."/>
            <person name="Lipzen A."/>
            <person name="Chen C."/>
            <person name="Yan M."/>
            <person name="Daum C."/>
            <person name="Ng V."/>
            <person name="Clum A."/>
            <person name="Steindorff A."/>
            <person name="Ohm R.A."/>
            <person name="Martin F."/>
            <person name="Silar P."/>
            <person name="Natvig D.O."/>
            <person name="Lalanne C."/>
            <person name="Gautier V."/>
            <person name="Ament-Velasquez S.L."/>
            <person name="Kruys A."/>
            <person name="Hutchinson M.I."/>
            <person name="Powell A.J."/>
            <person name="Barry K."/>
            <person name="Miller A.N."/>
            <person name="Grigoriev I.V."/>
            <person name="Debuchy R."/>
            <person name="Gladieux P."/>
            <person name="Hiltunen Thoren M."/>
            <person name="Johannesson H."/>
        </authorList>
    </citation>
    <scope>NUCLEOTIDE SEQUENCE</scope>
    <source>
        <strain evidence="11">PSN309</strain>
    </source>
</reference>
<evidence type="ECO:0000259" key="10">
    <source>
        <dbReference type="PROSITE" id="PS50008"/>
    </source>
</evidence>
<dbReference type="GO" id="GO:0016042">
    <property type="term" value="P:lipid catabolic process"/>
    <property type="evidence" value="ECO:0007669"/>
    <property type="project" value="UniProtKB-KW"/>
</dbReference>
<feature type="compositionally biased region" description="Low complexity" evidence="8">
    <location>
        <begin position="274"/>
        <end position="285"/>
    </location>
</feature>
<dbReference type="CDD" id="cd00275">
    <property type="entry name" value="C2_PLC_like"/>
    <property type="match status" value="1"/>
</dbReference>
<dbReference type="PROSITE" id="PS50004">
    <property type="entry name" value="C2"/>
    <property type="match status" value="1"/>
</dbReference>
<protein>
    <recommendedName>
        <fullName evidence="7">Phosphoinositide phospholipase C</fullName>
        <ecNumber evidence="7">3.1.4.11</ecNumber>
    </recommendedName>
</protein>
<evidence type="ECO:0000256" key="2">
    <source>
        <dbReference type="ARBA" id="ARBA00022801"/>
    </source>
</evidence>
<keyword evidence="3 7" id="KW-0442">Lipid degradation</keyword>
<dbReference type="PANTHER" id="PTHR10336">
    <property type="entry name" value="PHOSPHOINOSITIDE-SPECIFIC PHOSPHOLIPASE C FAMILY PROTEIN"/>
    <property type="match status" value="1"/>
</dbReference>
<keyword evidence="4 7" id="KW-0443">Lipid metabolism</keyword>
<evidence type="ECO:0000313" key="11">
    <source>
        <dbReference type="EMBL" id="KAK4183879.1"/>
    </source>
</evidence>
<keyword evidence="2 7" id="KW-0378">Hydrolase</keyword>
<evidence type="ECO:0000256" key="7">
    <source>
        <dbReference type="RuleBase" id="RU361133"/>
    </source>
</evidence>
<dbReference type="EMBL" id="MU864517">
    <property type="protein sequence ID" value="KAK4183879.1"/>
    <property type="molecule type" value="Genomic_DNA"/>
</dbReference>
<dbReference type="Proteomes" id="UP001302126">
    <property type="component" value="Unassembled WGS sequence"/>
</dbReference>
<evidence type="ECO:0000256" key="5">
    <source>
        <dbReference type="ARBA" id="ARBA00023224"/>
    </source>
</evidence>
<evidence type="ECO:0000256" key="4">
    <source>
        <dbReference type="ARBA" id="ARBA00023098"/>
    </source>
</evidence>
<dbReference type="PRINTS" id="PR00390">
    <property type="entry name" value="PHPHLIPASEC"/>
</dbReference>
<dbReference type="SUPFAM" id="SSF51695">
    <property type="entry name" value="PLC-like phosphodiesterases"/>
    <property type="match status" value="1"/>
</dbReference>
<dbReference type="SUPFAM" id="SSF49562">
    <property type="entry name" value="C2 domain (Calcium/lipid-binding domain, CaLB)"/>
    <property type="match status" value="1"/>
</dbReference>
<evidence type="ECO:0000256" key="3">
    <source>
        <dbReference type="ARBA" id="ARBA00022963"/>
    </source>
</evidence>
<organism evidence="11 12">
    <name type="scientific">Podospora australis</name>
    <dbReference type="NCBI Taxonomy" id="1536484"/>
    <lineage>
        <taxon>Eukaryota</taxon>
        <taxon>Fungi</taxon>
        <taxon>Dikarya</taxon>
        <taxon>Ascomycota</taxon>
        <taxon>Pezizomycotina</taxon>
        <taxon>Sordariomycetes</taxon>
        <taxon>Sordariomycetidae</taxon>
        <taxon>Sordariales</taxon>
        <taxon>Podosporaceae</taxon>
        <taxon>Podospora</taxon>
    </lineage>
</organism>
<evidence type="ECO:0000259" key="9">
    <source>
        <dbReference type="PROSITE" id="PS50004"/>
    </source>
</evidence>
<dbReference type="SMART" id="SM00149">
    <property type="entry name" value="PLCYc"/>
    <property type="match status" value="1"/>
</dbReference>
<dbReference type="InterPro" id="IPR001711">
    <property type="entry name" value="PLipase_C_Pinositol-sp_Y"/>
</dbReference>
<feature type="domain" description="PI-PLC Y-box" evidence="10">
    <location>
        <begin position="316"/>
        <end position="439"/>
    </location>
</feature>
<name>A0AAN7AEQ3_9PEZI</name>
<dbReference type="Gene3D" id="3.20.20.190">
    <property type="entry name" value="Phosphatidylinositol (PI) phosphodiesterase"/>
    <property type="match status" value="1"/>
</dbReference>
<sequence>MSEASPEAPTRKLTARFGKLNPFKGRSKREKDDEDEGEDIDGTTVAGGGHSALDTVHHDLGVSEAVKAYLTRQGVVAASDADGLAALLDKPVVSPPSHVLDRSHPLPEYFISSSHNTYLKAHQLFGKSDAATYETILKAGARCVEIDAWDNPDNLEEPKVTHGYTLVSNVPFRAVCEIIRDVVDHEATLPPTQGYGAAPIVLSLENHCAPAGQLRLVTIMREVFGDRLLSAAVRAQGHEEQSQENPESHVRLSDLGNKVAVIVEYHLPGEVDSDSSSDSSSSSSSSEDEEERKAHEEYLAKKKAEPPTSKIIIPELAELGVYAQSVKPSDNSWYVEGGILRNGPHHHLINVSEVGLASHVGTVESASGAAIAKHNSQHLMRVFPKGTRISSKNLNPVPFWTVGAQILALNWQSFGAPMQLNEALFAGTAGYVLKPPALRQGGDITSAPKPKRRLKLRVGGATDVPLPSGRGVSSLKPYVTATLVRGNPSNLSLIKAKKKTGVYKKHGLRAALASLHQIEDLVSPAETDPLWDETLEWEYEDDELVFLRIFIKSDDSFASNPILAVTAVRLLYVVPGWGFLRLLDLRGHPTACTLLVHFEVEDL</sequence>
<dbReference type="GO" id="GO:0051209">
    <property type="term" value="P:release of sequestered calcium ion into cytosol"/>
    <property type="evidence" value="ECO:0007669"/>
    <property type="project" value="TreeGrafter"/>
</dbReference>
<dbReference type="SMART" id="SM00148">
    <property type="entry name" value="PLCXc"/>
    <property type="match status" value="1"/>
</dbReference>
<feature type="region of interest" description="Disordered" evidence="8">
    <location>
        <begin position="269"/>
        <end position="304"/>
    </location>
</feature>
<dbReference type="PROSITE" id="PS50008">
    <property type="entry name" value="PIPLC_Y_DOMAIN"/>
    <property type="match status" value="1"/>
</dbReference>
<dbReference type="Pfam" id="PF00388">
    <property type="entry name" value="PI-PLC-X"/>
    <property type="match status" value="1"/>
</dbReference>
<gene>
    <name evidence="11" type="ORF">QBC35DRAFT_442503</name>
</gene>
<dbReference type="PANTHER" id="PTHR10336:SF169">
    <property type="entry name" value="PHOSPHOINOSITIDE PHOSPHOLIPASE C"/>
    <property type="match status" value="1"/>
</dbReference>
<dbReference type="InterPro" id="IPR035892">
    <property type="entry name" value="C2_domain_sf"/>
</dbReference>
<dbReference type="EC" id="3.1.4.11" evidence="7"/>
<dbReference type="PROSITE" id="PS50007">
    <property type="entry name" value="PIPLC_X_DOMAIN"/>
    <property type="match status" value="1"/>
</dbReference>
<accession>A0AAN7AEQ3</accession>
<keyword evidence="5" id="KW-0807">Transducer</keyword>
<evidence type="ECO:0000313" key="12">
    <source>
        <dbReference type="Proteomes" id="UP001302126"/>
    </source>
</evidence>
<dbReference type="AlphaFoldDB" id="A0AAN7AEQ3"/>
<dbReference type="InterPro" id="IPR001192">
    <property type="entry name" value="PI-PLC_fam"/>
</dbReference>
<dbReference type="InterPro" id="IPR000008">
    <property type="entry name" value="C2_dom"/>
</dbReference>
<dbReference type="InterPro" id="IPR000909">
    <property type="entry name" value="PLipase_C_PInositol-sp_X_dom"/>
</dbReference>
<evidence type="ECO:0000256" key="8">
    <source>
        <dbReference type="SAM" id="MobiDB-lite"/>
    </source>
</evidence>
<feature type="domain" description="C2" evidence="9">
    <location>
        <begin position="434"/>
        <end position="584"/>
    </location>
</feature>
<dbReference type="GO" id="GO:0004435">
    <property type="term" value="F:phosphatidylinositol-4,5-bisphosphate phospholipase C activity"/>
    <property type="evidence" value="ECO:0007669"/>
    <property type="project" value="UniProtKB-EC"/>
</dbReference>
<dbReference type="InterPro" id="IPR017946">
    <property type="entry name" value="PLC-like_Pdiesterase_TIM-brl"/>
</dbReference>
<comment type="catalytic activity">
    <reaction evidence="1 7">
        <text>a 1,2-diacyl-sn-glycero-3-phospho-(1D-myo-inositol-4,5-bisphosphate) + H2O = 1D-myo-inositol 1,4,5-trisphosphate + a 1,2-diacyl-sn-glycerol + H(+)</text>
        <dbReference type="Rhea" id="RHEA:33179"/>
        <dbReference type="ChEBI" id="CHEBI:15377"/>
        <dbReference type="ChEBI" id="CHEBI:15378"/>
        <dbReference type="ChEBI" id="CHEBI:17815"/>
        <dbReference type="ChEBI" id="CHEBI:58456"/>
        <dbReference type="ChEBI" id="CHEBI:203600"/>
        <dbReference type="EC" id="3.1.4.11"/>
    </reaction>
</comment>
<proteinExistence type="predicted"/>
<feature type="compositionally biased region" description="Basic and acidic residues" evidence="8">
    <location>
        <begin position="291"/>
        <end position="304"/>
    </location>
</feature>
<comment type="caution">
    <text evidence="11">The sequence shown here is derived from an EMBL/GenBank/DDBJ whole genome shotgun (WGS) entry which is preliminary data.</text>
</comment>
<evidence type="ECO:0000256" key="1">
    <source>
        <dbReference type="ARBA" id="ARBA00001195"/>
    </source>
</evidence>
<dbReference type="Pfam" id="PF00387">
    <property type="entry name" value="PI-PLC-Y"/>
    <property type="match status" value="1"/>
</dbReference>